<comment type="subcellular location">
    <subcellularLocation>
        <location evidence="1">Cell membrane</location>
        <topology evidence="1">Multi-pass membrane protein</topology>
    </subcellularLocation>
</comment>
<feature type="transmembrane region" description="Helical" evidence="6">
    <location>
        <begin position="182"/>
        <end position="203"/>
    </location>
</feature>
<evidence type="ECO:0000313" key="7">
    <source>
        <dbReference type="EMBL" id="GGD19118.1"/>
    </source>
</evidence>
<gene>
    <name evidence="7" type="ORF">GCM10007231_17810</name>
</gene>
<sequence length="423" mass="44267">MPRLARVSSLTRNARAVMSTGLGIAIAMVVMNVGSYGLTMLAARMLGPGEYGVLAASMNLLLVIGVGALGLQATGARRISAHPESVAQIEAEILRISWRVAWGLGLSLLLLAPVVNRVLKLDNLALSFLIAVAAVPLTVAGGYFGILQGERRWLPLGVVYMASGVPRLVIGVALMAWNPSAFIAFLAVVLGSLVPVALGWWILRGSRGAGEGSDSHSGAAVLREMVHNSQALLAFFALSNVDVIVARNTLDGHEAGLYAGGLILAKMLTFLPQFVVVVAFPAMATAGERTRALTRSLFAVSGLGLLCTGAVAIASPLVLSLVGGQEFAEIQGELWIFALLGTMLALLHLVVYSVLARQGQRSSYVVWAALAVLVAGGLTAESVEGLLTWVMLVIGSLLTLLVAVSYYLVRKPVVTPVESDALV</sequence>
<keyword evidence="5 6" id="KW-0472">Membrane</keyword>
<evidence type="ECO:0000256" key="3">
    <source>
        <dbReference type="ARBA" id="ARBA00022692"/>
    </source>
</evidence>
<evidence type="ECO:0000256" key="4">
    <source>
        <dbReference type="ARBA" id="ARBA00022989"/>
    </source>
</evidence>
<feature type="transmembrane region" description="Helical" evidence="6">
    <location>
        <begin position="125"/>
        <end position="146"/>
    </location>
</feature>
<keyword evidence="2" id="KW-1003">Cell membrane</keyword>
<proteinExistence type="predicted"/>
<evidence type="ECO:0000256" key="6">
    <source>
        <dbReference type="SAM" id="Phobius"/>
    </source>
</evidence>
<feature type="transmembrane region" description="Helical" evidence="6">
    <location>
        <begin position="256"/>
        <end position="284"/>
    </location>
</feature>
<feature type="transmembrane region" description="Helical" evidence="6">
    <location>
        <begin position="296"/>
        <end position="322"/>
    </location>
</feature>
<organism evidence="7 8">
    <name type="scientific">Nocardioides daphniae</name>
    <dbReference type="NCBI Taxonomy" id="402297"/>
    <lineage>
        <taxon>Bacteria</taxon>
        <taxon>Bacillati</taxon>
        <taxon>Actinomycetota</taxon>
        <taxon>Actinomycetes</taxon>
        <taxon>Propionibacteriales</taxon>
        <taxon>Nocardioidaceae</taxon>
        <taxon>Nocardioides</taxon>
    </lineage>
</organism>
<keyword evidence="3 6" id="KW-0812">Transmembrane</keyword>
<comment type="caution">
    <text evidence="7">The sequence shown here is derived from an EMBL/GenBank/DDBJ whole genome shotgun (WGS) entry which is preliminary data.</text>
</comment>
<evidence type="ECO:0000313" key="8">
    <source>
        <dbReference type="Proteomes" id="UP000630594"/>
    </source>
</evidence>
<feature type="transmembrane region" description="Helical" evidence="6">
    <location>
        <begin position="153"/>
        <end position="176"/>
    </location>
</feature>
<feature type="transmembrane region" description="Helical" evidence="6">
    <location>
        <begin position="100"/>
        <end position="119"/>
    </location>
</feature>
<evidence type="ECO:0000256" key="5">
    <source>
        <dbReference type="ARBA" id="ARBA00023136"/>
    </source>
</evidence>
<feature type="transmembrane region" description="Helical" evidence="6">
    <location>
        <begin position="231"/>
        <end position="250"/>
    </location>
</feature>
<feature type="transmembrane region" description="Helical" evidence="6">
    <location>
        <begin position="386"/>
        <end position="409"/>
    </location>
</feature>
<evidence type="ECO:0008006" key="9">
    <source>
        <dbReference type="Google" id="ProtNLM"/>
    </source>
</evidence>
<dbReference type="EMBL" id="BMCK01000002">
    <property type="protein sequence ID" value="GGD19118.1"/>
    <property type="molecule type" value="Genomic_DNA"/>
</dbReference>
<accession>A0ABQ1Q8K7</accession>
<feature type="transmembrane region" description="Helical" evidence="6">
    <location>
        <begin position="21"/>
        <end position="45"/>
    </location>
</feature>
<protein>
    <recommendedName>
        <fullName evidence="9">Polysaccharide biosynthesis protein</fullName>
    </recommendedName>
</protein>
<reference evidence="8" key="1">
    <citation type="journal article" date="2019" name="Int. J. Syst. Evol. Microbiol.">
        <title>The Global Catalogue of Microorganisms (GCM) 10K type strain sequencing project: providing services to taxonomists for standard genome sequencing and annotation.</title>
        <authorList>
            <consortium name="The Broad Institute Genomics Platform"/>
            <consortium name="The Broad Institute Genome Sequencing Center for Infectious Disease"/>
            <person name="Wu L."/>
            <person name="Ma J."/>
        </authorList>
    </citation>
    <scope>NUCLEOTIDE SEQUENCE [LARGE SCALE GENOMIC DNA]</scope>
    <source>
        <strain evidence="8">CCM 7403</strain>
    </source>
</reference>
<keyword evidence="8" id="KW-1185">Reference proteome</keyword>
<keyword evidence="4 6" id="KW-1133">Transmembrane helix</keyword>
<feature type="transmembrane region" description="Helical" evidence="6">
    <location>
        <begin position="334"/>
        <end position="355"/>
    </location>
</feature>
<feature type="transmembrane region" description="Helical" evidence="6">
    <location>
        <begin position="51"/>
        <end position="71"/>
    </location>
</feature>
<feature type="transmembrane region" description="Helical" evidence="6">
    <location>
        <begin position="362"/>
        <end position="380"/>
    </location>
</feature>
<name>A0ABQ1Q8K7_9ACTN</name>
<dbReference type="PANTHER" id="PTHR30250">
    <property type="entry name" value="PST FAMILY PREDICTED COLANIC ACID TRANSPORTER"/>
    <property type="match status" value="1"/>
</dbReference>
<dbReference type="PANTHER" id="PTHR30250:SF11">
    <property type="entry name" value="O-ANTIGEN TRANSPORTER-RELATED"/>
    <property type="match status" value="1"/>
</dbReference>
<evidence type="ECO:0000256" key="1">
    <source>
        <dbReference type="ARBA" id="ARBA00004651"/>
    </source>
</evidence>
<dbReference type="InterPro" id="IPR050833">
    <property type="entry name" value="Poly_Biosynth_Transport"/>
</dbReference>
<evidence type="ECO:0000256" key="2">
    <source>
        <dbReference type="ARBA" id="ARBA00022475"/>
    </source>
</evidence>
<dbReference type="Proteomes" id="UP000630594">
    <property type="component" value="Unassembled WGS sequence"/>
</dbReference>